<dbReference type="GeneID" id="31366541"/>
<protein>
    <submittedName>
        <fullName evidence="1">Uncharacterized protein</fullName>
    </submittedName>
</protein>
<sequence>MNLNSIMPIIQNILIWMKNSLAIFEALKYLVALVKPLSRTKYITANFDGILCVVLHNFEKKRLNYYQALIKAPFSGDIEIVKYLNEQLDACDQSKICRDYDYETGVFFDSAAKMGRNYLIELLTDSISDYNTIDYEMISNFKSSIISGVLLNLISWLVIINPGADKNIVNEMFYLQYCLKNII</sequence>
<dbReference type="AlphaFoldDB" id="D3BSV2"/>
<comment type="caution">
    <text evidence="1">The sequence shown here is derived from an EMBL/GenBank/DDBJ whole genome shotgun (WGS) entry which is preliminary data.</text>
</comment>
<evidence type="ECO:0000313" key="2">
    <source>
        <dbReference type="Proteomes" id="UP000001396"/>
    </source>
</evidence>
<dbReference type="Proteomes" id="UP000001396">
    <property type="component" value="Unassembled WGS sequence"/>
</dbReference>
<dbReference type="RefSeq" id="XP_020427701.1">
    <property type="nucleotide sequence ID" value="XM_020581831.1"/>
</dbReference>
<dbReference type="EMBL" id="ADBJ01000054">
    <property type="protein sequence ID" value="EFA75567.1"/>
    <property type="molecule type" value="Genomic_DNA"/>
</dbReference>
<organism evidence="1 2">
    <name type="scientific">Heterostelium pallidum (strain ATCC 26659 / Pp 5 / PN500)</name>
    <name type="common">Cellular slime mold</name>
    <name type="synonym">Polysphondylium pallidum</name>
    <dbReference type="NCBI Taxonomy" id="670386"/>
    <lineage>
        <taxon>Eukaryota</taxon>
        <taxon>Amoebozoa</taxon>
        <taxon>Evosea</taxon>
        <taxon>Eumycetozoa</taxon>
        <taxon>Dictyostelia</taxon>
        <taxon>Acytosteliales</taxon>
        <taxon>Acytosteliaceae</taxon>
        <taxon>Heterostelium</taxon>
    </lineage>
</organism>
<keyword evidence="2" id="KW-1185">Reference proteome</keyword>
<accession>D3BSV2</accession>
<dbReference type="InParanoid" id="D3BSV2"/>
<proteinExistence type="predicted"/>
<reference evidence="1 2" key="1">
    <citation type="journal article" date="2011" name="Genome Res.">
        <title>Phylogeny-wide analysis of social amoeba genomes highlights ancient origins for complex intercellular communication.</title>
        <authorList>
            <person name="Heidel A.J."/>
            <person name="Lawal H.M."/>
            <person name="Felder M."/>
            <person name="Schilde C."/>
            <person name="Helps N.R."/>
            <person name="Tunggal B."/>
            <person name="Rivero F."/>
            <person name="John U."/>
            <person name="Schleicher M."/>
            <person name="Eichinger L."/>
            <person name="Platzer M."/>
            <person name="Noegel A.A."/>
            <person name="Schaap P."/>
            <person name="Gloeckner G."/>
        </authorList>
    </citation>
    <scope>NUCLEOTIDE SEQUENCE [LARGE SCALE GENOMIC DNA]</scope>
    <source>
        <strain evidence="2">ATCC 26659 / Pp 5 / PN500</strain>
    </source>
</reference>
<name>D3BSV2_HETP5</name>
<evidence type="ECO:0000313" key="1">
    <source>
        <dbReference type="EMBL" id="EFA75567.1"/>
    </source>
</evidence>
<gene>
    <name evidence="1" type="ORF">PPL_11072</name>
</gene>